<dbReference type="EMBL" id="JADDIV010000004">
    <property type="protein sequence ID" value="MBE7368985.1"/>
    <property type="molecule type" value="Genomic_DNA"/>
</dbReference>
<proteinExistence type="predicted"/>
<evidence type="ECO:0000313" key="4">
    <source>
        <dbReference type="Proteomes" id="UP000806285"/>
    </source>
</evidence>
<dbReference type="InterPro" id="IPR012338">
    <property type="entry name" value="Beta-lactam/transpept-like"/>
</dbReference>
<reference evidence="3 4" key="1">
    <citation type="submission" date="2020-10" db="EMBL/GenBank/DDBJ databases">
        <title>Ramlibacter sp. HM2 16S ribosomal RNA gene Genome sequencing and assembly.</title>
        <authorList>
            <person name="Kang M."/>
        </authorList>
    </citation>
    <scope>NUCLEOTIDE SEQUENCE [LARGE SCALE GENOMIC DNA]</scope>
    <source>
        <strain evidence="3 4">HM2</strain>
    </source>
</reference>
<keyword evidence="1" id="KW-0732">Signal</keyword>
<feature type="chain" id="PRO_5045951449" evidence="1">
    <location>
        <begin position="26"/>
        <end position="221"/>
    </location>
</feature>
<protein>
    <submittedName>
        <fullName evidence="3">Beta-lactamase family protein</fullName>
    </submittedName>
</protein>
<dbReference type="PROSITE" id="PS51318">
    <property type="entry name" value="TAT"/>
    <property type="match status" value="1"/>
</dbReference>
<evidence type="ECO:0000259" key="2">
    <source>
        <dbReference type="Pfam" id="PF00144"/>
    </source>
</evidence>
<accession>A0ABR9S648</accession>
<dbReference type="SUPFAM" id="SSF56601">
    <property type="entry name" value="beta-lactamase/transpeptidase-like"/>
    <property type="match status" value="1"/>
</dbReference>
<dbReference type="RefSeq" id="WP_193677598.1">
    <property type="nucleotide sequence ID" value="NZ_JADDIV010000004.1"/>
</dbReference>
<dbReference type="PANTHER" id="PTHR43283">
    <property type="entry name" value="BETA-LACTAMASE-RELATED"/>
    <property type="match status" value="1"/>
</dbReference>
<dbReference type="InterPro" id="IPR001466">
    <property type="entry name" value="Beta-lactam-related"/>
</dbReference>
<name>A0ABR9S648_9BURK</name>
<dbReference type="InterPro" id="IPR050789">
    <property type="entry name" value="Diverse_Enzym_Activities"/>
</dbReference>
<organism evidence="3 4">
    <name type="scientific">Ramlibacter pallidus</name>
    <dbReference type="NCBI Taxonomy" id="2780087"/>
    <lineage>
        <taxon>Bacteria</taxon>
        <taxon>Pseudomonadati</taxon>
        <taxon>Pseudomonadota</taxon>
        <taxon>Betaproteobacteria</taxon>
        <taxon>Burkholderiales</taxon>
        <taxon>Comamonadaceae</taxon>
        <taxon>Ramlibacter</taxon>
    </lineage>
</organism>
<dbReference type="Gene3D" id="3.40.710.10">
    <property type="entry name" value="DD-peptidase/beta-lactamase superfamily"/>
    <property type="match status" value="1"/>
</dbReference>
<feature type="signal peptide" evidence="1">
    <location>
        <begin position="1"/>
        <end position="25"/>
    </location>
</feature>
<sequence>MPSPSRRTLVLGTAAAALAPPAVLAAASNWEQRFGYPSGWPPNRAWTDKAYRVGNYSGGYERMFRARPIASGDAAAPLAPAPADAQNAFGPVAARATAYLRAWPISGLLIARRGTVLFESYQFDRKPDMRMHSWSMAKSVTALLLGICVDRGLVRSMDDKAEDYLPALKGTLHGQVTLRNLANMSSGAAILHHRDNATIYPAAFLDNASDLERVVREWNRT</sequence>
<dbReference type="Proteomes" id="UP000806285">
    <property type="component" value="Unassembled WGS sequence"/>
</dbReference>
<dbReference type="Pfam" id="PF00144">
    <property type="entry name" value="Beta-lactamase"/>
    <property type="match status" value="1"/>
</dbReference>
<comment type="caution">
    <text evidence="3">The sequence shown here is derived from an EMBL/GenBank/DDBJ whole genome shotgun (WGS) entry which is preliminary data.</text>
</comment>
<evidence type="ECO:0000256" key="1">
    <source>
        <dbReference type="SAM" id="SignalP"/>
    </source>
</evidence>
<gene>
    <name evidence="3" type="ORF">IM787_15590</name>
</gene>
<evidence type="ECO:0000313" key="3">
    <source>
        <dbReference type="EMBL" id="MBE7368985.1"/>
    </source>
</evidence>
<keyword evidence="4" id="KW-1185">Reference proteome</keyword>
<dbReference type="InterPro" id="IPR006311">
    <property type="entry name" value="TAT_signal"/>
</dbReference>
<dbReference type="PANTHER" id="PTHR43283:SF14">
    <property type="entry name" value="BLL8153 PROTEIN"/>
    <property type="match status" value="1"/>
</dbReference>
<feature type="domain" description="Beta-lactamase-related" evidence="2">
    <location>
        <begin position="108"/>
        <end position="191"/>
    </location>
</feature>